<dbReference type="InterPro" id="IPR023753">
    <property type="entry name" value="FAD/NAD-binding_dom"/>
</dbReference>
<evidence type="ECO:0000256" key="4">
    <source>
        <dbReference type="ARBA" id="ARBA00022719"/>
    </source>
</evidence>
<gene>
    <name evidence="16" type="ORF">H6G03_32580</name>
</gene>
<reference evidence="16" key="2">
    <citation type="submission" date="2020-08" db="EMBL/GenBank/DDBJ databases">
        <authorList>
            <person name="Chen M."/>
            <person name="Teng W."/>
            <person name="Zhao L."/>
            <person name="Hu C."/>
            <person name="Zhou Y."/>
            <person name="Han B."/>
            <person name="Song L."/>
            <person name="Shu W."/>
        </authorList>
    </citation>
    <scope>NUCLEOTIDE SEQUENCE</scope>
    <source>
        <strain evidence="16">FACHB-1375</strain>
    </source>
</reference>
<keyword evidence="3" id="KW-0285">Flavoprotein</keyword>
<dbReference type="EMBL" id="JACJPW010000140">
    <property type="protein sequence ID" value="MBD2185746.1"/>
    <property type="molecule type" value="Genomic_DNA"/>
</dbReference>
<dbReference type="GO" id="GO:0016020">
    <property type="term" value="C:membrane"/>
    <property type="evidence" value="ECO:0007669"/>
    <property type="project" value="UniProtKB-SubCell"/>
</dbReference>
<evidence type="ECO:0000256" key="12">
    <source>
        <dbReference type="ARBA" id="ARBA00066453"/>
    </source>
</evidence>
<comment type="subcellular location">
    <subcellularLocation>
        <location evidence="2">Membrane</location>
        <topology evidence="2">Peripheral membrane protein</topology>
    </subcellularLocation>
</comment>
<keyword evidence="7" id="KW-0560">Oxidoreductase</keyword>
<keyword evidence="8" id="KW-0472">Membrane</keyword>
<protein>
    <recommendedName>
        <fullName evidence="13">Sulfide-quinone reductase</fullName>
        <ecNumber evidence="12">1.8.5.4</ecNumber>
    </recommendedName>
    <alternativeName>
        <fullName evidence="14">Sulfide:quinone oxidoreductase</fullName>
    </alternativeName>
</protein>
<evidence type="ECO:0000256" key="10">
    <source>
        <dbReference type="ARBA" id="ARBA00054727"/>
    </source>
</evidence>
<dbReference type="FunFam" id="3.50.50.100:FF:000017">
    <property type="entry name" value="Sulfide-quinone reductase"/>
    <property type="match status" value="1"/>
</dbReference>
<evidence type="ECO:0000256" key="3">
    <source>
        <dbReference type="ARBA" id="ARBA00022630"/>
    </source>
</evidence>
<organism evidence="16 17">
    <name type="scientific">Aerosakkonema funiforme FACHB-1375</name>
    <dbReference type="NCBI Taxonomy" id="2949571"/>
    <lineage>
        <taxon>Bacteria</taxon>
        <taxon>Bacillati</taxon>
        <taxon>Cyanobacteriota</taxon>
        <taxon>Cyanophyceae</taxon>
        <taxon>Oscillatoriophycideae</taxon>
        <taxon>Aerosakkonematales</taxon>
        <taxon>Aerosakkonemataceae</taxon>
        <taxon>Aerosakkonema</taxon>
    </lineage>
</organism>
<dbReference type="SUPFAM" id="SSF51905">
    <property type="entry name" value="FAD/NAD(P)-binding domain"/>
    <property type="match status" value="2"/>
</dbReference>
<dbReference type="GO" id="GO:0070224">
    <property type="term" value="F:sulfide:quinone oxidoreductase activity"/>
    <property type="evidence" value="ECO:0007669"/>
    <property type="project" value="UniProtKB-EC"/>
</dbReference>
<dbReference type="EC" id="1.8.5.4" evidence="12"/>
<dbReference type="Pfam" id="PF07992">
    <property type="entry name" value="Pyr_redox_2"/>
    <property type="match status" value="1"/>
</dbReference>
<evidence type="ECO:0000256" key="14">
    <source>
        <dbReference type="ARBA" id="ARBA00081101"/>
    </source>
</evidence>
<dbReference type="GO" id="GO:0048038">
    <property type="term" value="F:quinone binding"/>
    <property type="evidence" value="ECO:0007669"/>
    <property type="project" value="UniProtKB-KW"/>
</dbReference>
<name>A0A926VL00_9CYAN</name>
<comment type="function">
    <text evidence="10">Catalyzes the oxidation of hydrogen sulfide, with the help of a quinone. Consecutive reaction cycles lead to the accumulation of a polysulfide product on the active site Cys residues; these products are released when they exceed a critical length, typically as cyclooctasulfur.</text>
</comment>
<proteinExistence type="inferred from homology"/>
<reference evidence="16" key="1">
    <citation type="journal article" date="2015" name="ISME J.">
        <title>Draft Genome Sequence of Streptomyces incarnatus NRRL8089, which Produces the Nucleoside Antibiotic Sinefungin.</title>
        <authorList>
            <person name="Oshima K."/>
            <person name="Hattori M."/>
            <person name="Shimizu H."/>
            <person name="Fukuda K."/>
            <person name="Nemoto M."/>
            <person name="Inagaki K."/>
            <person name="Tamura T."/>
        </authorList>
    </citation>
    <scope>NUCLEOTIDE SEQUENCE</scope>
    <source>
        <strain evidence="16">FACHB-1375</strain>
    </source>
</reference>
<dbReference type="PANTHER" id="PTHR43755:SF1">
    <property type="entry name" value="FAD-DEPENDENT PYRIDINE NUCLEOTIDE-DISULPHIDE OXIDOREDUCTASE"/>
    <property type="match status" value="1"/>
</dbReference>
<dbReference type="Gene3D" id="3.50.50.100">
    <property type="match status" value="1"/>
</dbReference>
<feature type="domain" description="FAD/NAD(P)-binding" evidence="15">
    <location>
        <begin position="3"/>
        <end position="291"/>
    </location>
</feature>
<evidence type="ECO:0000256" key="7">
    <source>
        <dbReference type="ARBA" id="ARBA00023002"/>
    </source>
</evidence>
<comment type="cofactor">
    <cofactor evidence="1">
        <name>FAD</name>
        <dbReference type="ChEBI" id="CHEBI:57692"/>
    </cofactor>
</comment>
<evidence type="ECO:0000256" key="8">
    <source>
        <dbReference type="ARBA" id="ARBA00023136"/>
    </source>
</evidence>
<dbReference type="Proteomes" id="UP000641646">
    <property type="component" value="Unassembled WGS sequence"/>
</dbReference>
<evidence type="ECO:0000256" key="9">
    <source>
        <dbReference type="ARBA" id="ARBA00050821"/>
    </source>
</evidence>
<evidence type="ECO:0000256" key="11">
    <source>
        <dbReference type="ARBA" id="ARBA00060891"/>
    </source>
</evidence>
<dbReference type="RefSeq" id="WP_190474350.1">
    <property type="nucleotide sequence ID" value="NZ_JACJPW010000140.1"/>
</dbReference>
<evidence type="ECO:0000256" key="6">
    <source>
        <dbReference type="ARBA" id="ARBA00022827"/>
    </source>
</evidence>
<dbReference type="InterPro" id="IPR036188">
    <property type="entry name" value="FAD/NAD-bd_sf"/>
</dbReference>
<evidence type="ECO:0000313" key="17">
    <source>
        <dbReference type="Proteomes" id="UP000641646"/>
    </source>
</evidence>
<comment type="similarity">
    <text evidence="11">Belongs to the SQRD family.</text>
</comment>
<evidence type="ECO:0000256" key="13">
    <source>
        <dbReference type="ARBA" id="ARBA00071264"/>
    </source>
</evidence>
<keyword evidence="17" id="KW-1185">Reference proteome</keyword>
<accession>A0A926VL00</accession>
<dbReference type="InterPro" id="IPR052541">
    <property type="entry name" value="SQRD"/>
</dbReference>
<dbReference type="GO" id="GO:0000166">
    <property type="term" value="F:nucleotide binding"/>
    <property type="evidence" value="ECO:0007669"/>
    <property type="project" value="UniProtKB-KW"/>
</dbReference>
<comment type="catalytic activity">
    <reaction evidence="9">
        <text>n a quinone + n hydrogen sulfide + n H(+) = polysulfur(n-2) + n a quinol</text>
        <dbReference type="Rhea" id="RHEA:30239"/>
        <dbReference type="Rhea" id="RHEA-COMP:19475"/>
        <dbReference type="ChEBI" id="CHEBI:15378"/>
        <dbReference type="ChEBI" id="CHEBI:17909"/>
        <dbReference type="ChEBI" id="CHEBI:24646"/>
        <dbReference type="ChEBI" id="CHEBI:29919"/>
        <dbReference type="ChEBI" id="CHEBI:132124"/>
        <dbReference type="EC" id="1.8.5.4"/>
    </reaction>
</comment>
<dbReference type="AlphaFoldDB" id="A0A926VL00"/>
<keyword evidence="5" id="KW-0547">Nucleotide-binding</keyword>
<evidence type="ECO:0000256" key="5">
    <source>
        <dbReference type="ARBA" id="ARBA00022741"/>
    </source>
</evidence>
<keyword evidence="4" id="KW-0874">Quinone</keyword>
<evidence type="ECO:0000256" key="1">
    <source>
        <dbReference type="ARBA" id="ARBA00001974"/>
    </source>
</evidence>
<keyword evidence="6" id="KW-0274">FAD</keyword>
<dbReference type="PANTHER" id="PTHR43755">
    <property type="match status" value="1"/>
</dbReference>
<evidence type="ECO:0000259" key="15">
    <source>
        <dbReference type="Pfam" id="PF07992"/>
    </source>
</evidence>
<evidence type="ECO:0000256" key="2">
    <source>
        <dbReference type="ARBA" id="ARBA00004170"/>
    </source>
</evidence>
<comment type="caution">
    <text evidence="16">The sequence shown here is derived from an EMBL/GenBank/DDBJ whole genome shotgun (WGS) entry which is preliminary data.</text>
</comment>
<evidence type="ECO:0000313" key="16">
    <source>
        <dbReference type="EMBL" id="MBD2185746.1"/>
    </source>
</evidence>
<sequence length="441" mass="48552">MAKVVVIGAGLGGLPTAYELRHLLPKEHKVTLISDRPEFTFIPGSIRVALNLKPLEDIQLNLAELTKRHGIEWILGRVTAFNPETKRITVEENRIVDWDYVAIATGASFAFDAVPGLGPDGGYTHSVCSPNHTLEARTAWLKFLENPGPLVVGAMAGVSCFGPAYEFLLMAEWELRRRGLRDRVSITFVTPEPYLGHLGLDGLSNSRQLTENLLKKRGIEAVTNARITSVDAEAIALSDGRELPYQYAMILPAFRGVEFIDRVLGLGDRKGFIPVLPTYEHPQFSSVYALGVSVALPETKEVAPLGLPKTGQMTEAMGLAVTHNIAVKLGAIADHLKTPTLEAICFAEFGDTGIAYVAAPVLPDPETGKRRYSYALQGRWVNWVKAAFEKYFLLKMKLGWGLPWFEILGLRILFGLSLLKNCDSVQEKAMNKNSLEASIKR</sequence>